<evidence type="ECO:0000256" key="4">
    <source>
        <dbReference type="ARBA" id="ARBA00023136"/>
    </source>
</evidence>
<dbReference type="PANTHER" id="PTHR37422:SF13">
    <property type="entry name" value="LIPOPOLYSACCHARIDE BIOSYNTHESIS PROTEIN PA4999-RELATED"/>
    <property type="match status" value="1"/>
</dbReference>
<evidence type="ECO:0000259" key="6">
    <source>
        <dbReference type="Pfam" id="PF04932"/>
    </source>
</evidence>
<evidence type="ECO:0000256" key="5">
    <source>
        <dbReference type="SAM" id="Phobius"/>
    </source>
</evidence>
<feature type="transmembrane region" description="Helical" evidence="5">
    <location>
        <begin position="261"/>
        <end position="279"/>
    </location>
</feature>
<dbReference type="PANTHER" id="PTHR37422">
    <property type="entry name" value="TEICHURONIC ACID BIOSYNTHESIS PROTEIN TUAE"/>
    <property type="match status" value="1"/>
</dbReference>
<keyword evidence="4 5" id="KW-0472">Membrane</keyword>
<feature type="transmembrane region" description="Helical" evidence="5">
    <location>
        <begin position="102"/>
        <end position="121"/>
    </location>
</feature>
<feature type="domain" description="O-antigen ligase-related" evidence="6">
    <location>
        <begin position="273"/>
        <end position="415"/>
    </location>
</feature>
<comment type="subcellular location">
    <subcellularLocation>
        <location evidence="1">Membrane</location>
        <topology evidence="1">Multi-pass membrane protein</topology>
    </subcellularLocation>
</comment>
<feature type="transmembrane region" description="Helical" evidence="5">
    <location>
        <begin position="133"/>
        <end position="155"/>
    </location>
</feature>
<gene>
    <name evidence="7" type="ORF">KDA27_09865</name>
</gene>
<accession>A0A956SD16</accession>
<reference evidence="7" key="1">
    <citation type="submission" date="2020-04" db="EMBL/GenBank/DDBJ databases">
        <authorList>
            <person name="Zhang T."/>
        </authorList>
    </citation>
    <scope>NUCLEOTIDE SEQUENCE</scope>
    <source>
        <strain evidence="7">HKST-UBA02</strain>
    </source>
</reference>
<proteinExistence type="predicted"/>
<evidence type="ECO:0000256" key="1">
    <source>
        <dbReference type="ARBA" id="ARBA00004141"/>
    </source>
</evidence>
<comment type="caution">
    <text evidence="7">The sequence shown here is derived from an EMBL/GenBank/DDBJ whole genome shotgun (WGS) entry which is preliminary data.</text>
</comment>
<feature type="transmembrane region" description="Helical" evidence="5">
    <location>
        <begin position="234"/>
        <end position="254"/>
    </location>
</feature>
<evidence type="ECO:0000256" key="2">
    <source>
        <dbReference type="ARBA" id="ARBA00022692"/>
    </source>
</evidence>
<dbReference type="GO" id="GO:0016874">
    <property type="term" value="F:ligase activity"/>
    <property type="evidence" value="ECO:0007669"/>
    <property type="project" value="UniProtKB-KW"/>
</dbReference>
<name>A0A956SD16_UNCEI</name>
<dbReference type="Pfam" id="PF04932">
    <property type="entry name" value="Wzy_C"/>
    <property type="match status" value="1"/>
</dbReference>
<feature type="transmembrane region" description="Helical" evidence="5">
    <location>
        <begin position="193"/>
        <end position="214"/>
    </location>
</feature>
<evidence type="ECO:0000313" key="7">
    <source>
        <dbReference type="EMBL" id="MCA9756097.1"/>
    </source>
</evidence>
<reference evidence="7" key="2">
    <citation type="journal article" date="2021" name="Microbiome">
        <title>Successional dynamics and alternative stable states in a saline activated sludge microbial community over 9 years.</title>
        <authorList>
            <person name="Wang Y."/>
            <person name="Ye J."/>
            <person name="Ju F."/>
            <person name="Liu L."/>
            <person name="Boyd J.A."/>
            <person name="Deng Y."/>
            <person name="Parks D.H."/>
            <person name="Jiang X."/>
            <person name="Yin X."/>
            <person name="Woodcroft B.J."/>
            <person name="Tyson G.W."/>
            <person name="Hugenholtz P."/>
            <person name="Polz M.F."/>
            <person name="Zhang T."/>
        </authorList>
    </citation>
    <scope>NUCLEOTIDE SEQUENCE</scope>
    <source>
        <strain evidence="7">HKST-UBA02</strain>
    </source>
</reference>
<evidence type="ECO:0000313" key="8">
    <source>
        <dbReference type="Proteomes" id="UP000739538"/>
    </source>
</evidence>
<keyword evidence="7" id="KW-0436">Ligase</keyword>
<dbReference type="InterPro" id="IPR007016">
    <property type="entry name" value="O-antigen_ligase-rel_domated"/>
</dbReference>
<feature type="transmembrane region" description="Helical" evidence="5">
    <location>
        <begin position="167"/>
        <end position="184"/>
    </location>
</feature>
<feature type="transmembrane region" description="Helical" evidence="5">
    <location>
        <begin position="307"/>
        <end position="327"/>
    </location>
</feature>
<keyword evidence="3 5" id="KW-1133">Transmembrane helix</keyword>
<organism evidence="7 8">
    <name type="scientific">Eiseniibacteriota bacterium</name>
    <dbReference type="NCBI Taxonomy" id="2212470"/>
    <lineage>
        <taxon>Bacteria</taxon>
        <taxon>Candidatus Eiseniibacteriota</taxon>
    </lineage>
</organism>
<dbReference type="GO" id="GO:0016020">
    <property type="term" value="C:membrane"/>
    <property type="evidence" value="ECO:0007669"/>
    <property type="project" value="UniProtKB-SubCell"/>
</dbReference>
<feature type="transmembrane region" description="Helical" evidence="5">
    <location>
        <begin position="285"/>
        <end position="302"/>
    </location>
</feature>
<dbReference type="InterPro" id="IPR051533">
    <property type="entry name" value="WaaL-like"/>
</dbReference>
<dbReference type="AlphaFoldDB" id="A0A956SD16"/>
<evidence type="ECO:0000256" key="3">
    <source>
        <dbReference type="ARBA" id="ARBA00022989"/>
    </source>
</evidence>
<protein>
    <submittedName>
        <fullName evidence="7">O-antigen ligase family protein</fullName>
    </submittedName>
</protein>
<dbReference type="EMBL" id="JAGQHS010000042">
    <property type="protein sequence ID" value="MCA9756097.1"/>
    <property type="molecule type" value="Genomic_DNA"/>
</dbReference>
<keyword evidence="2 5" id="KW-0812">Transmembrane</keyword>
<feature type="transmembrane region" description="Helical" evidence="5">
    <location>
        <begin position="446"/>
        <end position="472"/>
    </location>
</feature>
<sequence>MRVLFEEDGLADATQPTAHPAKIGAGSPRWRRAVLPVAAIALGIVAALLGPVFGAVLGGVVATFFLVVFPPVGIAILVAARSSLDYFQEVSVVPGPTVINPASALGLGLVLLAFVVLVLKLRARSPIDWGGRIGGLWAFWLGASAFALVVGVLRFGGGVAVDGIKEWVRLSSVYALFLLIANLTRGFRFSSRWLVWGCFAGLIVPCLFGAYQVMTGSATHNVQGVRRIIGTFGHPNPFGVYLAGLSFLGLGYLFDLRSRPIQRLVLLVLVGGAFTMLLFTYSRSALGIILGALLIWATWGSMKRRVLVLGGIALATALLLPTIAWRFEDLFVDIGRESVSGEDVSNSFAWRLLNYQRLLGTFRESPLIGHGLTTIAEVNPTQSRTTEGFATGYAAHNEIVRVLVEQGVLGLIVWIVVAFGIWKAIGELAERQSEWGVPRTGEALRALFLTLVILSGVGMGFLNQTVLLYVIFTILGALRVGSRPSVPVAGSTM</sequence>
<feature type="transmembrane region" description="Helical" evidence="5">
    <location>
        <begin position="33"/>
        <end position="53"/>
    </location>
</feature>
<dbReference type="Proteomes" id="UP000739538">
    <property type="component" value="Unassembled WGS sequence"/>
</dbReference>
<feature type="transmembrane region" description="Helical" evidence="5">
    <location>
        <begin position="60"/>
        <end position="82"/>
    </location>
</feature>
<feature type="transmembrane region" description="Helical" evidence="5">
    <location>
        <begin position="407"/>
        <end position="425"/>
    </location>
</feature>